<evidence type="ECO:0000313" key="2">
    <source>
        <dbReference type="EMBL" id="QDS99667.1"/>
    </source>
</evidence>
<name>A0A517MXW5_9BACT</name>
<sequence length="79" mass="8805">MDYKVHTSCHSDSRLSGGGIRSTQRSNWIPQSFDSFRNDIGLTLHFCGQSDSPALRKARGAVYLAVCQNQNIADSLRFN</sequence>
<dbReference type="AlphaFoldDB" id="A0A517MXW5"/>
<accession>A0A517MXW5</accession>
<dbReference type="KEGG" id="amob:HG15A2_29940"/>
<reference evidence="2 3" key="1">
    <citation type="submission" date="2019-02" db="EMBL/GenBank/DDBJ databases">
        <title>Deep-cultivation of Planctomycetes and their phenomic and genomic characterization uncovers novel biology.</title>
        <authorList>
            <person name="Wiegand S."/>
            <person name="Jogler M."/>
            <person name="Boedeker C."/>
            <person name="Pinto D."/>
            <person name="Vollmers J."/>
            <person name="Rivas-Marin E."/>
            <person name="Kohn T."/>
            <person name="Peeters S.H."/>
            <person name="Heuer A."/>
            <person name="Rast P."/>
            <person name="Oberbeckmann S."/>
            <person name="Bunk B."/>
            <person name="Jeske O."/>
            <person name="Meyerdierks A."/>
            <person name="Storesund J.E."/>
            <person name="Kallscheuer N."/>
            <person name="Luecker S."/>
            <person name="Lage O.M."/>
            <person name="Pohl T."/>
            <person name="Merkel B.J."/>
            <person name="Hornburger P."/>
            <person name="Mueller R.-W."/>
            <person name="Bruemmer F."/>
            <person name="Labrenz M."/>
            <person name="Spormann A.M."/>
            <person name="Op den Camp H."/>
            <person name="Overmann J."/>
            <person name="Amann R."/>
            <person name="Jetten M.S.M."/>
            <person name="Mascher T."/>
            <person name="Medema M.H."/>
            <person name="Devos D.P."/>
            <person name="Kaster A.-K."/>
            <person name="Ovreas L."/>
            <person name="Rohde M."/>
            <person name="Galperin M.Y."/>
            <person name="Jogler C."/>
        </authorList>
    </citation>
    <scope>NUCLEOTIDE SEQUENCE [LARGE SCALE GENOMIC DNA]</scope>
    <source>
        <strain evidence="2 3">HG15A2</strain>
    </source>
</reference>
<protein>
    <submittedName>
        <fullName evidence="2">Uncharacterized protein</fullName>
    </submittedName>
</protein>
<dbReference type="EMBL" id="CP036263">
    <property type="protein sequence ID" value="QDS99667.1"/>
    <property type="molecule type" value="Genomic_DNA"/>
</dbReference>
<keyword evidence="3" id="KW-1185">Reference proteome</keyword>
<gene>
    <name evidence="2" type="ORF">HG15A2_29940</name>
</gene>
<organism evidence="2 3">
    <name type="scientific">Adhaeretor mobilis</name>
    <dbReference type="NCBI Taxonomy" id="1930276"/>
    <lineage>
        <taxon>Bacteria</taxon>
        <taxon>Pseudomonadati</taxon>
        <taxon>Planctomycetota</taxon>
        <taxon>Planctomycetia</taxon>
        <taxon>Pirellulales</taxon>
        <taxon>Lacipirellulaceae</taxon>
        <taxon>Adhaeretor</taxon>
    </lineage>
</organism>
<evidence type="ECO:0000313" key="3">
    <source>
        <dbReference type="Proteomes" id="UP000319852"/>
    </source>
</evidence>
<feature type="compositionally biased region" description="Basic and acidic residues" evidence="1">
    <location>
        <begin position="1"/>
        <end position="13"/>
    </location>
</feature>
<proteinExistence type="predicted"/>
<dbReference type="Proteomes" id="UP000319852">
    <property type="component" value="Chromosome"/>
</dbReference>
<feature type="region of interest" description="Disordered" evidence="1">
    <location>
        <begin position="1"/>
        <end position="23"/>
    </location>
</feature>
<evidence type="ECO:0000256" key="1">
    <source>
        <dbReference type="SAM" id="MobiDB-lite"/>
    </source>
</evidence>